<keyword evidence="1" id="KW-0812">Transmembrane</keyword>
<sequence length="524" mass="61550">MSKFSEEIIAIVATFLGSIFLPKHLITLIREVIKFMFFSVFRKWYILIILSIAIIYFNYLSGKVLGDFYSVEFSVYLFLTNVIVIFIITLFQKLYRNYKPINIAFYGCFTIKENEYLTIDIDAENLNERIEKTIENISASFHTYKKHFIKPINIDLPKFIPIALGPRKLNRYIKNRVNAGKHLASIHFTRNINDQNLSIVVNYNKNSLVQTKALDNLEKLINDLALDKAVHSTKLIEISIKIYMLYFGQSIMDMFIDFKKFTDVHYMIDDMEKLLKGIGNDIADIPDKHKSQINLFISFWSSYIERYRSIILLEQGQTLAAFQHIMKSIKYNPFYPYEDYESLKQDYTKRYAIEVISKMPEFYDDTEADIARIEENFSIMGNLVEQIEHPFATYNYEIIKEILRRDSSQKMIDYLEDSFSQLDKDNPFILLSMSEVIRYAKKGTEKINEIYAERVDEAIDLLKKVIEIDNDFAIIHSKIGTVIWMKGIHYENEEITNEGIEEMRKGMHYISQVGLGGYKDNDRS</sequence>
<keyword evidence="1" id="KW-0472">Membrane</keyword>
<proteinExistence type="predicted"/>
<accession>A0A444WET3</accession>
<evidence type="ECO:0000256" key="1">
    <source>
        <dbReference type="SAM" id="Phobius"/>
    </source>
</evidence>
<dbReference type="EMBL" id="JUIW01000003">
    <property type="protein sequence ID" value="RYJ44292.1"/>
    <property type="molecule type" value="Genomic_DNA"/>
</dbReference>
<organism evidence="2 3">
    <name type="scientific">Flavobacterium beibuense</name>
    <dbReference type="NCBI Taxonomy" id="657326"/>
    <lineage>
        <taxon>Bacteria</taxon>
        <taxon>Pseudomonadati</taxon>
        <taxon>Bacteroidota</taxon>
        <taxon>Flavobacteriia</taxon>
        <taxon>Flavobacteriales</taxon>
        <taxon>Flavobacteriaceae</taxon>
        <taxon>Flavobacterium</taxon>
    </lineage>
</organism>
<protein>
    <recommendedName>
        <fullName evidence="4">Transmembrane protein</fullName>
    </recommendedName>
</protein>
<evidence type="ECO:0000313" key="2">
    <source>
        <dbReference type="EMBL" id="RYJ44292.1"/>
    </source>
</evidence>
<dbReference type="Proteomes" id="UP000289775">
    <property type="component" value="Unassembled WGS sequence"/>
</dbReference>
<dbReference type="InterPro" id="IPR011990">
    <property type="entry name" value="TPR-like_helical_dom_sf"/>
</dbReference>
<dbReference type="RefSeq" id="WP_129750065.1">
    <property type="nucleotide sequence ID" value="NZ_JUIW01000003.1"/>
</dbReference>
<keyword evidence="3" id="KW-1185">Reference proteome</keyword>
<keyword evidence="1" id="KW-1133">Transmembrane helix</keyword>
<feature type="transmembrane region" description="Helical" evidence="1">
    <location>
        <begin position="6"/>
        <end position="23"/>
    </location>
</feature>
<comment type="caution">
    <text evidence="2">The sequence shown here is derived from an EMBL/GenBank/DDBJ whole genome shotgun (WGS) entry which is preliminary data.</text>
</comment>
<evidence type="ECO:0008006" key="4">
    <source>
        <dbReference type="Google" id="ProtNLM"/>
    </source>
</evidence>
<dbReference type="AlphaFoldDB" id="A0A444WET3"/>
<feature type="transmembrane region" description="Helical" evidence="1">
    <location>
        <begin position="44"/>
        <end position="61"/>
    </location>
</feature>
<reference evidence="2 3" key="1">
    <citation type="submission" date="2014-12" db="EMBL/GenBank/DDBJ databases">
        <title>Genome sequence of Flavobacterium beibuense RSKm HC5.</title>
        <authorList>
            <person name="Kim J.F."/>
            <person name="Song J.Y."/>
            <person name="Kwak M.-J."/>
            <person name="Lee S.-W."/>
        </authorList>
    </citation>
    <scope>NUCLEOTIDE SEQUENCE [LARGE SCALE GENOMIC DNA]</scope>
    <source>
        <strain evidence="2 3">RSKm HC5</strain>
    </source>
</reference>
<dbReference type="OrthoDB" id="1418386at2"/>
<gene>
    <name evidence="2" type="ORF">NU09_0902</name>
</gene>
<evidence type="ECO:0000313" key="3">
    <source>
        <dbReference type="Proteomes" id="UP000289775"/>
    </source>
</evidence>
<name>A0A444WET3_9FLAO</name>
<dbReference type="Gene3D" id="1.25.40.10">
    <property type="entry name" value="Tetratricopeptide repeat domain"/>
    <property type="match status" value="1"/>
</dbReference>
<feature type="transmembrane region" description="Helical" evidence="1">
    <location>
        <begin position="73"/>
        <end position="91"/>
    </location>
</feature>